<proteinExistence type="predicted"/>
<dbReference type="EMBL" id="JADIMY010000010">
    <property type="protein sequence ID" value="MBO8427034.1"/>
    <property type="molecule type" value="Genomic_DNA"/>
</dbReference>
<dbReference type="InterPro" id="IPR050270">
    <property type="entry name" value="DegV_domain_contain"/>
</dbReference>
<dbReference type="SUPFAM" id="SSF101473">
    <property type="entry name" value="DhaL-like"/>
    <property type="match status" value="1"/>
</dbReference>
<dbReference type="InterPro" id="IPR048394">
    <property type="entry name" value="FakA-like_M"/>
</dbReference>
<organism evidence="2 3">
    <name type="scientific">Candidatus Onthovivens merdipullorum</name>
    <dbReference type="NCBI Taxonomy" id="2840889"/>
    <lineage>
        <taxon>Bacteria</taxon>
        <taxon>Bacillati</taxon>
        <taxon>Bacillota</taxon>
        <taxon>Bacilli</taxon>
        <taxon>Bacillales</taxon>
        <taxon>Candidatus Onthovivens</taxon>
    </lineage>
</organism>
<dbReference type="Pfam" id="PF13684">
    <property type="entry name" value="FakA-like_C"/>
    <property type="match status" value="1"/>
</dbReference>
<sequence>MRTIDGQTFKMMLLSGANHLYNHYPEIDALNVFPVPDGDTGMNMNLTLQSGSKEISNRNENDIYSIAKNFSRGLLMGARGNSGVITSQIFRGISDGLKDKISINASELADALISGKNVAYKRVTTPVEGTILTVIRESSEALKDRVRSDTSIEEAFTILLKEAKASLERTPNLLPVLKEVGVVDSGGAGLVTIFEGMLSALKGEFIYKNEATAVDKKGSSELFDEEENIGYLVEFIMKLGPSDSKKTFQLNRFKGVLNSHSTSLKLIDDNDVIKVHLHTYTPGNIISYAQSFGEFSKIKIENLLDSNKSEPLFNLEEENNKDSSKNEEIKITKKDENVAPTLDKEFAIVATSSGKGIDEYFNEIGVDALVSGGQTMNPSTNDFVDKIEKLHAKNVFILPNNSNIIMAANQAVDVLKNKVNVVVIPTKTIMQGLVVAMSFNPEVDLDTNVETMNEAINSVKSGCVTFAIKDTDINGVHVTKDEFMAIRGTKDILGSYKNKFDALKSLVENLVDEDSSILTILVGQDINEKEEAKIKDYFDETYNQIDCDIRRGDQPVYSYLVGVE</sequence>
<dbReference type="InterPro" id="IPR033470">
    <property type="entry name" value="FakA-like_C"/>
</dbReference>
<protein>
    <submittedName>
        <fullName evidence="2">DAK2 domain-containing protein</fullName>
    </submittedName>
</protein>
<evidence type="ECO:0000259" key="1">
    <source>
        <dbReference type="PROSITE" id="PS51480"/>
    </source>
</evidence>
<dbReference type="InterPro" id="IPR019986">
    <property type="entry name" value="YloV-like"/>
</dbReference>
<feature type="domain" description="DhaL" evidence="1">
    <location>
        <begin position="7"/>
        <end position="199"/>
    </location>
</feature>
<evidence type="ECO:0000313" key="3">
    <source>
        <dbReference type="Proteomes" id="UP000823613"/>
    </source>
</evidence>
<evidence type="ECO:0000313" key="2">
    <source>
        <dbReference type="EMBL" id="MBO8427034.1"/>
    </source>
</evidence>
<dbReference type="Pfam" id="PF02734">
    <property type="entry name" value="Dak2"/>
    <property type="match status" value="1"/>
</dbReference>
<reference evidence="2" key="1">
    <citation type="submission" date="2020-10" db="EMBL/GenBank/DDBJ databases">
        <authorList>
            <person name="Gilroy R."/>
        </authorList>
    </citation>
    <scope>NUCLEOTIDE SEQUENCE</scope>
    <source>
        <strain evidence="2">11159</strain>
    </source>
</reference>
<dbReference type="Proteomes" id="UP000823613">
    <property type="component" value="Unassembled WGS sequence"/>
</dbReference>
<dbReference type="GO" id="GO:0004371">
    <property type="term" value="F:glycerone kinase activity"/>
    <property type="evidence" value="ECO:0007669"/>
    <property type="project" value="InterPro"/>
</dbReference>
<dbReference type="GO" id="GO:0006071">
    <property type="term" value="P:glycerol metabolic process"/>
    <property type="evidence" value="ECO:0007669"/>
    <property type="project" value="InterPro"/>
</dbReference>
<dbReference type="Pfam" id="PF21645">
    <property type="entry name" value="FakA-like_M"/>
    <property type="match status" value="1"/>
</dbReference>
<dbReference type="AlphaFoldDB" id="A0A9D9DL43"/>
<dbReference type="PANTHER" id="PTHR33434">
    <property type="entry name" value="DEGV DOMAIN-CONTAINING PROTEIN DR_1986-RELATED"/>
    <property type="match status" value="1"/>
</dbReference>
<accession>A0A9D9DL43</accession>
<dbReference type="NCBIfam" id="TIGR03599">
    <property type="entry name" value="YloV"/>
    <property type="match status" value="1"/>
</dbReference>
<dbReference type="PROSITE" id="PS51480">
    <property type="entry name" value="DHAL"/>
    <property type="match status" value="1"/>
</dbReference>
<dbReference type="PANTHER" id="PTHR33434:SF4">
    <property type="entry name" value="PHOSPHATASE PROTEIN"/>
    <property type="match status" value="1"/>
</dbReference>
<dbReference type="InterPro" id="IPR004007">
    <property type="entry name" value="DhaL_dom"/>
</dbReference>
<name>A0A9D9DL43_9BACL</name>
<dbReference type="SMART" id="SM01121">
    <property type="entry name" value="Dak1_2"/>
    <property type="match status" value="1"/>
</dbReference>
<gene>
    <name evidence="2" type="ORF">IAC58_00520</name>
</gene>
<comment type="caution">
    <text evidence="2">The sequence shown here is derived from an EMBL/GenBank/DDBJ whole genome shotgun (WGS) entry which is preliminary data.</text>
</comment>
<dbReference type="SMART" id="SM01120">
    <property type="entry name" value="Dak2"/>
    <property type="match status" value="1"/>
</dbReference>
<reference evidence="2" key="2">
    <citation type="journal article" date="2021" name="PeerJ">
        <title>Extensive microbial diversity within the chicken gut microbiome revealed by metagenomics and culture.</title>
        <authorList>
            <person name="Gilroy R."/>
            <person name="Ravi A."/>
            <person name="Getino M."/>
            <person name="Pursley I."/>
            <person name="Horton D.L."/>
            <person name="Alikhan N.F."/>
            <person name="Baker D."/>
            <person name="Gharbi K."/>
            <person name="Hall N."/>
            <person name="Watson M."/>
            <person name="Adriaenssens E.M."/>
            <person name="Foster-Nyarko E."/>
            <person name="Jarju S."/>
            <person name="Secka A."/>
            <person name="Antonio M."/>
            <person name="Oren A."/>
            <person name="Chaudhuri R.R."/>
            <person name="La Ragione R."/>
            <person name="Hildebrand F."/>
            <person name="Pallen M.J."/>
        </authorList>
    </citation>
    <scope>NUCLEOTIDE SEQUENCE</scope>
    <source>
        <strain evidence="2">11159</strain>
    </source>
</reference>
<dbReference type="InterPro" id="IPR036117">
    <property type="entry name" value="DhaL_dom_sf"/>
</dbReference>
<dbReference type="Gene3D" id="1.25.40.340">
    <property type="match status" value="1"/>
</dbReference>